<feature type="transmembrane region" description="Helical" evidence="1">
    <location>
        <begin position="217"/>
        <end position="237"/>
    </location>
</feature>
<dbReference type="Proteomes" id="UP000683925">
    <property type="component" value="Unassembled WGS sequence"/>
</dbReference>
<accession>A0A8S1XHZ6</accession>
<comment type="caution">
    <text evidence="2">The sequence shown here is derived from an EMBL/GenBank/DDBJ whole genome shotgun (WGS) entry which is preliminary data.</text>
</comment>
<reference evidence="2" key="1">
    <citation type="submission" date="2021-01" db="EMBL/GenBank/DDBJ databases">
        <authorList>
            <consortium name="Genoscope - CEA"/>
            <person name="William W."/>
        </authorList>
    </citation>
    <scope>NUCLEOTIDE SEQUENCE</scope>
</reference>
<feature type="transmembrane region" description="Helical" evidence="1">
    <location>
        <begin position="27"/>
        <end position="47"/>
    </location>
</feature>
<feature type="transmembrane region" description="Helical" evidence="1">
    <location>
        <begin position="325"/>
        <end position="342"/>
    </location>
</feature>
<evidence type="ECO:0000256" key="1">
    <source>
        <dbReference type="SAM" id="Phobius"/>
    </source>
</evidence>
<feature type="transmembrane region" description="Helical" evidence="1">
    <location>
        <begin position="94"/>
        <end position="116"/>
    </location>
</feature>
<protein>
    <recommendedName>
        <fullName evidence="4">Transmembrane protein</fullName>
    </recommendedName>
</protein>
<gene>
    <name evidence="2" type="ORF">POCTA_138.1.T1210078</name>
</gene>
<dbReference type="EMBL" id="CAJJDP010000121">
    <property type="protein sequence ID" value="CAD8200162.1"/>
    <property type="molecule type" value="Genomic_DNA"/>
</dbReference>
<organism evidence="2 3">
    <name type="scientific">Paramecium octaurelia</name>
    <dbReference type="NCBI Taxonomy" id="43137"/>
    <lineage>
        <taxon>Eukaryota</taxon>
        <taxon>Sar</taxon>
        <taxon>Alveolata</taxon>
        <taxon>Ciliophora</taxon>
        <taxon>Intramacronucleata</taxon>
        <taxon>Oligohymenophorea</taxon>
        <taxon>Peniculida</taxon>
        <taxon>Parameciidae</taxon>
        <taxon>Paramecium</taxon>
    </lineage>
</organism>
<keyword evidence="1" id="KW-0812">Transmembrane</keyword>
<feature type="transmembrane region" description="Helical" evidence="1">
    <location>
        <begin position="292"/>
        <end position="313"/>
    </location>
</feature>
<feature type="transmembrane region" description="Helical" evidence="1">
    <location>
        <begin position="1398"/>
        <end position="1417"/>
    </location>
</feature>
<feature type="transmembrane region" description="Helical" evidence="1">
    <location>
        <begin position="1718"/>
        <end position="1742"/>
    </location>
</feature>
<name>A0A8S1XHZ6_PAROT</name>
<keyword evidence="1" id="KW-0472">Membrane</keyword>
<feature type="transmembrane region" description="Helical" evidence="1">
    <location>
        <begin position="1675"/>
        <end position="1698"/>
    </location>
</feature>
<keyword evidence="1" id="KW-1133">Transmembrane helix</keyword>
<feature type="transmembrane region" description="Helical" evidence="1">
    <location>
        <begin position="182"/>
        <end position="205"/>
    </location>
</feature>
<feature type="transmembrane region" description="Helical" evidence="1">
    <location>
        <begin position="1513"/>
        <end position="1534"/>
    </location>
</feature>
<evidence type="ECO:0000313" key="2">
    <source>
        <dbReference type="EMBL" id="CAD8200162.1"/>
    </source>
</evidence>
<proteinExistence type="predicted"/>
<evidence type="ECO:0000313" key="3">
    <source>
        <dbReference type="Proteomes" id="UP000683925"/>
    </source>
</evidence>
<feature type="transmembrane region" description="Helical" evidence="1">
    <location>
        <begin position="258"/>
        <end position="280"/>
    </location>
</feature>
<dbReference type="OrthoDB" id="303801at2759"/>
<evidence type="ECO:0008006" key="4">
    <source>
        <dbReference type="Google" id="ProtNLM"/>
    </source>
</evidence>
<dbReference type="OMA" id="CISCKFI"/>
<keyword evidence="3" id="KW-1185">Reference proteome</keyword>
<sequence>MIKQYWLEYQQFTIGFSQIILSRDSKYFWIFIEVVAHLQKLALLFLFKVNMEILQVRIFDRNFKTTDQYSLFELMSKITVPTILLFDSLTYDGIIVIESLIILFLYGPIVFTFFAMHKEKFEYSTIKYCSSIDDQDNLNYNLNLLNRSYNMHNYIEYFLQKQFMGNEQSSFKQMEKFMQASFLNIYPHIILIPLLIWNFLIWNIIFYDEKLVNFRFGFMIFFNILNTIGTLLVWYLSMQIQQTYTIRDNNHLRLIKSFWFNLSQLIIILPIIIQEFYFIMNQDSDYDNNSTHYYLNNAAILILQIGNLFEFFIYLPYMETYKTETILIIIPFTITVIISLISKHNQIEIISISLIAVPLVSRFLNEIKKYRSEQILYYSQYKEKQRSKVRAQSKTGLLVEEEQQFVIEKELNNQRQIQLEFLQNQNSIFFIHYLRLVDLMKLDNQQMIEKDNSVINVSRSKFLLNVIVLLKQHIILCDNVYCYCKGFRGEARRIIENNYHEMEMRIYKSIKIKNISIQVELIKRYIRYYTKLIFELEKEKENFDIIRITQLLTYLGTSEECYQILLLVMEIKEKVLNLKNQSYNVVMTVLLSYIKHQILQKMNPLVKIDEVEAALQYKDYRITEVRRDKLISEMFNNIQVKYDFIRKLIDTKYNYENLYQVINNMVKYNLEVIQKIEQFNLFSFSRTSLLIYMFYSIEILNDFDKFIRLRNQLKTKNYKFFEFNAPNNHQQGAKVCYFKINLARHAQKGKISRGEIIQFSNNAPHMFGYGLREFKDEVLTVHQLVIPHLSAIHDQLIEIFLLTNRPQILRKKRGLLGYKKNKDLIFVEMFIDICFNIQGDIFPVYCFLKQIRSDGAYENVKGHIFLNHELRIEGISTMALEQFKMKNGKALYLKKIFHLIQNFKKYLDLLNGKEKKFQEQEALRQEQGSCSQKLEYNEAEQLLNHFSVSADDLLFRIPKEGTAPETYCISCKFIMTIGKVNQKEYKSYLILLQKITFADNTSQIWIESSRNLQSRTRTDTNFVPSLNRELSGSEKHEEERMFTDSDQNCEFSNIDEQKLNQSVNFQEYQFQIGPNFHSPFDSQRDLLSLINEEKSQIPNIQNIDQNINSVQIDGQSLQQLQQINKSSQHIRPQQKHQLSYFYKSVSKKSFDVENNQSENQQIQKEQEIRITQTATTPNNGFPSILQKTHLYTKFSSQGNNPRLINIILMIDGLNLLLLLILSFIFYFSFQSKLDDNMKIVGILKAFVTTDYTKNTLLAIGIDTSQFEGLMDTENNYQDKLLELVQNNSESYLSHYQEYLDDSLVKSTLSKININQFDVYSGSEQIVSAWTEQFYVIYMLQGLYGIDLNNVTTIQRFNSSLTSLIRQYQVHKETYEELTIKFQDQLNSNVSDLEIQQNLCLILFTLAEILFVITYVLIFSQSFKLLNRILRSCEQISFKALETESIRLLSLQHHYQQSADLNLYKYQFSFKDKCNPSTNFNDFFGSKKVSLRYQQIVQQLEQKKQFLIADGKPYFQRFFFMFSIITYLLGFAYFLTVKLFNSQNINDLQNNLDLYNQNIIYTEQFYQMMMADSVLLRYSYNKQNSKLSEDVIDQYKQLVNESYIQVVTFTQEITSQAQTNYYDLLQFLTTDACVLIKDDMCKNVIDGKLTQGLIYSTDYFSQKVRDNIQNDYKKDFVSNITILDLFGLNFIAIGFENIMSSGQSYLIDKFDHEVTTRRLLFALFLSIIIIYQCLASFLLFRFFKNRFFIIRQLPYILPPQSVYGEDSFLKTLIYVEKIYDNLSQ</sequence>
<feature type="transmembrane region" description="Helical" evidence="1">
    <location>
        <begin position="1203"/>
        <end position="1229"/>
    </location>
</feature>